<dbReference type="SUPFAM" id="SSF53756">
    <property type="entry name" value="UDP-Glycosyltransferase/glycogen phosphorylase"/>
    <property type="match status" value="1"/>
</dbReference>
<sequence length="490" mass="51572">MDDPLTQTAQRIRQRDWDGAITAAQAALADGRALPRAAARMLAGLVVTLGKSGRADAAAALADRLLPAAPREPSAYLARSGLAQRVGDLAMAIADTRAAMDCSADPSPAWPRLADLLYEAGELEEAEATVHRALARSGEDLELLARLVEIVDARGALDALAIAVERALAQRRQQGFGSPRLLMALLKAGRLEAAFPDLDLRWALAGAPPRPFPQPAWKGEAAPDRTLLVWGEQGLGEEIWASALLAEAAARVGRVVLECAPRLAALFARSFPAFTVAARQDPPAPEAMAADIQCGAVDLLRALDARAFSHAPPLRADPAAAAGIRARYRRMGSGPIVGLSWRSANRRAAAAKSSSLADWGPILARPAVFIDLQYGDTDGDRAMARTALGVDIHRDPAIDPLGDLDGVAAQVAALDAVVTVSNTTAHVAGGLGVPSAVLLARGRGQVWSWFDGATPWYAGQRICRQERAGDWQPAIQAAGVALDQLLAGRR</sequence>
<dbReference type="RefSeq" id="WP_123690600.1">
    <property type="nucleotide sequence ID" value="NZ_AP019700.1"/>
</dbReference>
<evidence type="ECO:0000313" key="1">
    <source>
        <dbReference type="EMBL" id="ROP91024.1"/>
    </source>
</evidence>
<comment type="caution">
    <text evidence="1">The sequence shown here is derived from an EMBL/GenBank/DDBJ whole genome shotgun (WGS) entry which is preliminary data.</text>
</comment>
<dbReference type="Gene3D" id="1.25.40.10">
    <property type="entry name" value="Tetratricopeptide repeat domain"/>
    <property type="match status" value="1"/>
</dbReference>
<gene>
    <name evidence="1" type="ORF">EDC65_2884</name>
</gene>
<proteinExistence type="predicted"/>
<keyword evidence="2" id="KW-1185">Reference proteome</keyword>
<name>A0A3N1LIN8_9PROT</name>
<reference evidence="1 2" key="1">
    <citation type="submission" date="2018-11" db="EMBL/GenBank/DDBJ databases">
        <title>Genomic Encyclopedia of Type Strains, Phase IV (KMG-IV): sequencing the most valuable type-strain genomes for metagenomic binning, comparative biology and taxonomic classification.</title>
        <authorList>
            <person name="Goeker M."/>
        </authorList>
    </citation>
    <scope>NUCLEOTIDE SEQUENCE [LARGE SCALE GENOMIC DNA]</scope>
    <source>
        <strain evidence="1 2">DSM 5900</strain>
    </source>
</reference>
<accession>A0A3N1LIN8</accession>
<dbReference type="AlphaFoldDB" id="A0A3N1LIN8"/>
<protein>
    <submittedName>
        <fullName evidence="1">Uncharacterized protein</fullName>
    </submittedName>
</protein>
<dbReference type="InterPro" id="IPR011990">
    <property type="entry name" value="TPR-like_helical_dom_sf"/>
</dbReference>
<dbReference type="OrthoDB" id="9778733at2"/>
<dbReference type="Proteomes" id="UP000278222">
    <property type="component" value="Unassembled WGS sequence"/>
</dbReference>
<dbReference type="SUPFAM" id="SSF48452">
    <property type="entry name" value="TPR-like"/>
    <property type="match status" value="1"/>
</dbReference>
<organism evidence="1 2">
    <name type="scientific">Stella humosa</name>
    <dbReference type="NCBI Taxonomy" id="94"/>
    <lineage>
        <taxon>Bacteria</taxon>
        <taxon>Pseudomonadati</taxon>
        <taxon>Pseudomonadota</taxon>
        <taxon>Alphaproteobacteria</taxon>
        <taxon>Rhodospirillales</taxon>
        <taxon>Stellaceae</taxon>
        <taxon>Stella</taxon>
    </lineage>
</organism>
<dbReference type="EMBL" id="RJKX01000014">
    <property type="protein sequence ID" value="ROP91024.1"/>
    <property type="molecule type" value="Genomic_DNA"/>
</dbReference>
<evidence type="ECO:0000313" key="2">
    <source>
        <dbReference type="Proteomes" id="UP000278222"/>
    </source>
</evidence>